<dbReference type="AlphaFoldDB" id="A0A3M6X7W9"/>
<proteinExistence type="predicted"/>
<accession>A0A3M6X7W9</accession>
<comment type="caution">
    <text evidence="4">The sequence shown here is derived from an EMBL/GenBank/DDBJ whole genome shotgun (WGS) entry which is preliminary data.</text>
</comment>
<dbReference type="VEuPathDB" id="FungiDB:BTJ68_01134"/>
<dbReference type="PANTHER" id="PTHR35560">
    <property type="entry name" value="BLL0132 PROTEIN"/>
    <property type="match status" value="1"/>
</dbReference>
<feature type="signal peptide" evidence="2">
    <location>
        <begin position="1"/>
        <end position="20"/>
    </location>
</feature>
<dbReference type="PROSITE" id="PS51212">
    <property type="entry name" value="WSC"/>
    <property type="match status" value="2"/>
</dbReference>
<evidence type="ECO:0000313" key="4">
    <source>
        <dbReference type="EMBL" id="RMX86739.1"/>
    </source>
</evidence>
<feature type="region of interest" description="Disordered" evidence="1">
    <location>
        <begin position="613"/>
        <end position="635"/>
    </location>
</feature>
<gene>
    <name evidence="4" type="ORF">D0869_02871</name>
</gene>
<dbReference type="Proteomes" id="UP000281245">
    <property type="component" value="Unassembled WGS sequence"/>
</dbReference>
<dbReference type="Gene3D" id="3.40.50.1820">
    <property type="entry name" value="alpha/beta hydrolase"/>
    <property type="match status" value="1"/>
</dbReference>
<name>A0A3M6X7W9_HORWE</name>
<evidence type="ECO:0000256" key="1">
    <source>
        <dbReference type="SAM" id="MobiDB-lite"/>
    </source>
</evidence>
<dbReference type="Gene3D" id="3.50.4.10">
    <property type="entry name" value="Hepatocyte Growth Factor"/>
    <property type="match status" value="2"/>
</dbReference>
<dbReference type="SMART" id="SM00321">
    <property type="entry name" value="WSC"/>
    <property type="match status" value="2"/>
</dbReference>
<feature type="region of interest" description="Disordered" evidence="1">
    <location>
        <begin position="733"/>
        <end position="773"/>
    </location>
</feature>
<feature type="chain" id="PRO_5018171212" description="WSC domain-containing protein" evidence="2">
    <location>
        <begin position="21"/>
        <end position="1094"/>
    </location>
</feature>
<dbReference type="InterPro" id="IPR002889">
    <property type="entry name" value="WSC_carb-bd"/>
</dbReference>
<evidence type="ECO:0000313" key="5">
    <source>
        <dbReference type="Proteomes" id="UP000281245"/>
    </source>
</evidence>
<feature type="compositionally biased region" description="Low complexity" evidence="1">
    <location>
        <begin position="613"/>
        <end position="634"/>
    </location>
</feature>
<evidence type="ECO:0000259" key="3">
    <source>
        <dbReference type="PROSITE" id="PS51212"/>
    </source>
</evidence>
<sequence length="1094" mass="115585">MGVAAVLYALLALLLGLAQSQEYAGDVISTTLPGVPGAEVAFWKIQDTKAKNNLTLINYINHGKDGKRLVPSNLKRAVIIIHGLNRDPGTYMANMLSALAQVDNKEISTDSVAIVAPFFANGDDKNNGGYPWIDGLPSGQGSYTSALVWKGSQWSAGGNAQYPYKFKNTISSYTCLDQIIQYFDNKSLFPNLNQIVVAGHSLGGQTVQRYAAIGKQLGTTTPVSYWVGNPNSYVWLSADRPLSTAACPGYDDYREGYNAFVDYPMTYATDLVASGRSNILANFNSKAVNYARGTLDLGDDSSSCAPGTTGANRNERFFNFIKAFPPSCPDPSGRNCDTVDFVVSGHDGGAMMASKAGQARLFKDNFYGNGSRAYDFGYPRQQLGDDPYPDPNLNTSSSAINNNTYAGNMTYYGCWSDQSPRTIDYMAYQSDSNTIEKCTQTCADKGYSIAGIEFGSQCFCGNALGYAATQVIDSSCQTPCPGNSSEICGGGNRLSLFSNGQPVVYGQPGTPETIGAFTYLNCYTEGSSGRALGAKGTSGSFVDLDYCASYCSGYKYFGTEYGSECYCGNTLGVGASVTLSGDCSMTCADNATQFCGAGNRLTVYQNYDFVASSSSSTSSTATQTSSSQGSSSTAVACPGSDNTVIMSNGKNFTIEVSLSRLSHTTRGHTNIMQCGVDHAGGDLERRCIDACAKNANCVDVSLSGSACYLKSTLGAAVPNGAVWGAKLMLASSSSSTSSSSSATDSTATITTSSNSVSSTSTASASASPTSLTCPSADGQTIAVNGTSFLVECGIDHAGGDLSSLSVSSFYDCMQACTKDARCIDVSLSGSACYLKGSLGAAVPNGVWGAKAIVSSNPSSSASNTQSSSSTVQSSSTVTSATSTSAVATALSCPASDGQTVTIGGKSFLVECGIDHAGGDLTSMSVSGLNECISNCASNPSCVDVSLSGSACYLKSSVGAAVQNGVWGARLVDSQQRNFNKQRSGLFDLFDKYQLNGLDQRVLICVHQYWLKLVCFFDHLFLKRDINDHFGFFDFNGDDLFIKLKFFIKYNGRADHDINELNLFKLGYSIIELELLNFRASNDFIIEYIIAKLKF</sequence>
<dbReference type="PANTHER" id="PTHR35560:SF3">
    <property type="entry name" value="PEPTIDASE S9 PROLYL OLIGOPEPTIDASE CATALYTIC DOMAIN-CONTAINING PROTEIN"/>
    <property type="match status" value="1"/>
</dbReference>
<feature type="domain" description="WSC" evidence="3">
    <location>
        <begin position="408"/>
        <end position="500"/>
    </location>
</feature>
<evidence type="ECO:0000256" key="2">
    <source>
        <dbReference type="SAM" id="SignalP"/>
    </source>
</evidence>
<dbReference type="SUPFAM" id="SSF53474">
    <property type="entry name" value="alpha/beta-Hydrolases"/>
    <property type="match status" value="1"/>
</dbReference>
<organism evidence="4 5">
    <name type="scientific">Hortaea werneckii</name>
    <name type="common">Black yeast</name>
    <name type="synonym">Cladosporium werneckii</name>
    <dbReference type="NCBI Taxonomy" id="91943"/>
    <lineage>
        <taxon>Eukaryota</taxon>
        <taxon>Fungi</taxon>
        <taxon>Dikarya</taxon>
        <taxon>Ascomycota</taxon>
        <taxon>Pezizomycotina</taxon>
        <taxon>Dothideomycetes</taxon>
        <taxon>Dothideomycetidae</taxon>
        <taxon>Mycosphaerellales</taxon>
        <taxon>Teratosphaeriaceae</taxon>
        <taxon>Hortaea</taxon>
    </lineage>
</organism>
<keyword evidence="2" id="KW-0732">Signal</keyword>
<dbReference type="OrthoDB" id="2019572at2759"/>
<protein>
    <recommendedName>
        <fullName evidence="3">WSC domain-containing protein</fullName>
    </recommendedName>
</protein>
<feature type="domain" description="WSC" evidence="3">
    <location>
        <begin position="516"/>
        <end position="607"/>
    </location>
</feature>
<dbReference type="InterPro" id="IPR003609">
    <property type="entry name" value="Pan_app"/>
</dbReference>
<dbReference type="Pfam" id="PF01822">
    <property type="entry name" value="WSC"/>
    <property type="match status" value="2"/>
</dbReference>
<dbReference type="Pfam" id="PF14295">
    <property type="entry name" value="PAN_4"/>
    <property type="match status" value="3"/>
</dbReference>
<dbReference type="InterPro" id="IPR029058">
    <property type="entry name" value="AB_hydrolase_fold"/>
</dbReference>
<reference evidence="4 5" key="1">
    <citation type="journal article" date="2018" name="BMC Genomics">
        <title>Genomic evidence for intraspecific hybridization in a clonal and extremely halotolerant yeast.</title>
        <authorList>
            <person name="Gostincar C."/>
            <person name="Stajich J.E."/>
            <person name="Zupancic J."/>
            <person name="Zalar P."/>
            <person name="Gunde-Cimerman N."/>
        </authorList>
    </citation>
    <scope>NUCLEOTIDE SEQUENCE [LARGE SCALE GENOMIC DNA]</scope>
    <source>
        <strain evidence="4 5">EXF-6656</strain>
    </source>
</reference>
<dbReference type="EMBL" id="QWIJ01000151">
    <property type="protein sequence ID" value="RMX86739.1"/>
    <property type="molecule type" value="Genomic_DNA"/>
</dbReference>